<name>A0ABR4PFS7_9HELO</name>
<accession>A0ABR4PFS7</accession>
<feature type="compositionally biased region" description="Pro residues" evidence="1">
    <location>
        <begin position="122"/>
        <end position="134"/>
    </location>
</feature>
<keyword evidence="4" id="KW-1185">Reference proteome</keyword>
<evidence type="ECO:0000313" key="3">
    <source>
        <dbReference type="EMBL" id="KAL3422187.1"/>
    </source>
</evidence>
<dbReference type="Pfam" id="PF12273">
    <property type="entry name" value="RCR"/>
    <property type="match status" value="1"/>
</dbReference>
<dbReference type="InterPro" id="IPR020999">
    <property type="entry name" value="Chitin_synth_reg_RCR"/>
</dbReference>
<evidence type="ECO:0000256" key="2">
    <source>
        <dbReference type="SAM" id="Phobius"/>
    </source>
</evidence>
<keyword evidence="2" id="KW-0812">Transmembrane</keyword>
<keyword evidence="2" id="KW-0472">Membrane</keyword>
<comment type="caution">
    <text evidence="3">The sequence shown here is derived from an EMBL/GenBank/DDBJ whole genome shotgun (WGS) entry which is preliminary data.</text>
</comment>
<feature type="transmembrane region" description="Helical" evidence="2">
    <location>
        <begin position="38"/>
        <end position="60"/>
    </location>
</feature>
<organism evidence="3 4">
    <name type="scientific">Phlyctema vagabunda</name>
    <dbReference type="NCBI Taxonomy" id="108571"/>
    <lineage>
        <taxon>Eukaryota</taxon>
        <taxon>Fungi</taxon>
        <taxon>Dikarya</taxon>
        <taxon>Ascomycota</taxon>
        <taxon>Pezizomycotina</taxon>
        <taxon>Leotiomycetes</taxon>
        <taxon>Helotiales</taxon>
        <taxon>Dermateaceae</taxon>
        <taxon>Phlyctema</taxon>
    </lineage>
</organism>
<reference evidence="3 4" key="1">
    <citation type="submission" date="2024-06" db="EMBL/GenBank/DDBJ databases">
        <title>Complete genome of Phlyctema vagabunda strain 19-DSS-EL-015.</title>
        <authorList>
            <person name="Fiorenzani C."/>
        </authorList>
    </citation>
    <scope>NUCLEOTIDE SEQUENCE [LARGE SCALE GENOMIC DNA]</scope>
    <source>
        <strain evidence="3 4">19-DSS-EL-015</strain>
    </source>
</reference>
<feature type="compositionally biased region" description="Pro residues" evidence="1">
    <location>
        <begin position="165"/>
        <end position="180"/>
    </location>
</feature>
<sequence length="190" mass="21799">MSPIQELVARQTTESFVDGDEFFDGRPVPYWYTREGQIIRWSIFFGIFVALLLYIVVGYWHAKSRIKKGLSPLAYHRWLLNRETRIRHDPSYNPPNPYHQEYPPPQYGYGMNSMPMPMPPPLYDPNAPLPPTYQPPAGGSKIDPSQYRTQPTRRPAESSDDSPAYEPPASPPPAALPPHNPNMSNNPYRF</sequence>
<dbReference type="Proteomes" id="UP001629113">
    <property type="component" value="Unassembled WGS sequence"/>
</dbReference>
<evidence type="ECO:0000313" key="4">
    <source>
        <dbReference type="Proteomes" id="UP001629113"/>
    </source>
</evidence>
<proteinExistence type="predicted"/>
<keyword evidence="2" id="KW-1133">Transmembrane helix</keyword>
<feature type="compositionally biased region" description="Polar residues" evidence="1">
    <location>
        <begin position="181"/>
        <end position="190"/>
    </location>
</feature>
<evidence type="ECO:0000256" key="1">
    <source>
        <dbReference type="SAM" id="MobiDB-lite"/>
    </source>
</evidence>
<feature type="region of interest" description="Disordered" evidence="1">
    <location>
        <begin position="122"/>
        <end position="190"/>
    </location>
</feature>
<gene>
    <name evidence="3" type="ORF">PVAG01_06343</name>
</gene>
<protein>
    <submittedName>
        <fullName evidence="3">Uncharacterized protein</fullName>
    </submittedName>
</protein>
<dbReference type="EMBL" id="JBFCZG010000005">
    <property type="protein sequence ID" value="KAL3422187.1"/>
    <property type="molecule type" value="Genomic_DNA"/>
</dbReference>